<evidence type="ECO:0008006" key="3">
    <source>
        <dbReference type="Google" id="ProtNLM"/>
    </source>
</evidence>
<evidence type="ECO:0000313" key="1">
    <source>
        <dbReference type="EMBL" id="AWW35579.1"/>
    </source>
</evidence>
<evidence type="ECO:0000313" key="2">
    <source>
        <dbReference type="Proteomes" id="UP000249616"/>
    </source>
</evidence>
<name>A0A2Z4ISE0_9ACTN</name>
<organism evidence="1 2">
    <name type="scientific">Streptomyces cadmiisoli</name>
    <dbReference type="NCBI Taxonomy" id="2184053"/>
    <lineage>
        <taxon>Bacteria</taxon>
        <taxon>Bacillati</taxon>
        <taxon>Actinomycetota</taxon>
        <taxon>Actinomycetes</taxon>
        <taxon>Kitasatosporales</taxon>
        <taxon>Streptomycetaceae</taxon>
        <taxon>Streptomyces</taxon>
        <taxon>Streptomyces aurantiacus group</taxon>
    </lineage>
</organism>
<dbReference type="EMBL" id="CP030073">
    <property type="protein sequence ID" value="AWW35579.1"/>
    <property type="molecule type" value="Genomic_DNA"/>
</dbReference>
<protein>
    <recommendedName>
        <fullName evidence="3">Integrase catalytic domain-containing protein</fullName>
    </recommendedName>
</protein>
<reference evidence="1 2" key="1">
    <citation type="journal article" date="2019" name="Int. J. Syst. Evol. Microbiol.">
        <title>Streptomyces cadmiisoli sp. nov., a novel actinomycete isolated from cadmium-contaminated soil.</title>
        <authorList>
            <person name="Li K."/>
            <person name="Tang X."/>
            <person name="Zhao J."/>
            <person name="Guo Y."/>
            <person name="Tang Y."/>
            <person name="Gao J."/>
        </authorList>
    </citation>
    <scope>NUCLEOTIDE SEQUENCE [LARGE SCALE GENOMIC DNA]</scope>
    <source>
        <strain evidence="1 2">ZFG47</strain>
    </source>
</reference>
<dbReference type="KEGG" id="scad:DN051_01965"/>
<dbReference type="Proteomes" id="UP000249616">
    <property type="component" value="Chromosome"/>
</dbReference>
<proteinExistence type="predicted"/>
<dbReference type="AlphaFoldDB" id="A0A2Z4ISE0"/>
<keyword evidence="2" id="KW-1185">Reference proteome</keyword>
<sequence length="115" mass="12692">MSGLVVVTGDAVSETFNSALKGECVHRHTFVTRTEVGLRITTRSSGLCNTYRPHSVIGYRSLVGYEHDHRANFALGRAIWEISRVRGGREIRFPSARSLHRRSIGASTRTGLLPG</sequence>
<gene>
    <name evidence="1" type="ORF">DN051_01965</name>
</gene>
<accession>A0A2Z4ISE0</accession>